<evidence type="ECO:0000256" key="2">
    <source>
        <dbReference type="ARBA" id="ARBA00022723"/>
    </source>
</evidence>
<keyword evidence="2" id="KW-0479">Metal-binding</keyword>
<name>A0A6J7H8N3_9ZZZZ</name>
<dbReference type="Pfam" id="PF01784">
    <property type="entry name" value="DUF34_NIF3"/>
    <property type="match status" value="1"/>
</dbReference>
<dbReference type="GO" id="GO:0005737">
    <property type="term" value="C:cytoplasm"/>
    <property type="evidence" value="ECO:0007669"/>
    <property type="project" value="TreeGrafter"/>
</dbReference>
<accession>A0A6J7H8N3</accession>
<evidence type="ECO:0000256" key="3">
    <source>
        <dbReference type="SAM" id="MobiDB-lite"/>
    </source>
</evidence>
<evidence type="ECO:0000256" key="1">
    <source>
        <dbReference type="ARBA" id="ARBA00006964"/>
    </source>
</evidence>
<dbReference type="AlphaFoldDB" id="A0A6J7H8N3"/>
<organism evidence="4">
    <name type="scientific">freshwater metagenome</name>
    <dbReference type="NCBI Taxonomy" id="449393"/>
    <lineage>
        <taxon>unclassified sequences</taxon>
        <taxon>metagenomes</taxon>
        <taxon>ecological metagenomes</taxon>
    </lineage>
</organism>
<evidence type="ECO:0000313" key="4">
    <source>
        <dbReference type="EMBL" id="CAB4912670.1"/>
    </source>
</evidence>
<protein>
    <submittedName>
        <fullName evidence="4">Unannotated protein</fullName>
    </submittedName>
</protein>
<comment type="similarity">
    <text evidence="1">Belongs to the GTP cyclohydrolase I type 2/NIF3 family.</text>
</comment>
<reference evidence="4" key="1">
    <citation type="submission" date="2020-05" db="EMBL/GenBank/DDBJ databases">
        <authorList>
            <person name="Chiriac C."/>
            <person name="Salcher M."/>
            <person name="Ghai R."/>
            <person name="Kavagutti S V."/>
        </authorList>
    </citation>
    <scope>NUCLEOTIDE SEQUENCE</scope>
</reference>
<feature type="region of interest" description="Disordered" evidence="3">
    <location>
        <begin position="57"/>
        <end position="79"/>
    </location>
</feature>
<dbReference type="InterPro" id="IPR036069">
    <property type="entry name" value="DUF34/NIF3_sf"/>
</dbReference>
<dbReference type="InterPro" id="IPR002678">
    <property type="entry name" value="DUF34/NIF3"/>
</dbReference>
<dbReference type="Gene3D" id="3.40.1390.30">
    <property type="entry name" value="NIF3 (NGG1p interacting factor 3)-like"/>
    <property type="match status" value="2"/>
</dbReference>
<dbReference type="SUPFAM" id="SSF102705">
    <property type="entry name" value="NIF3 (NGG1p interacting factor 3)-like"/>
    <property type="match status" value="1"/>
</dbReference>
<sequence length="335" mass="33803">MVSGAVAAKAGERLVGPGEAGRCGAETGIGGPSGAACGGRADLRADGDGAMIDAGTAAVTPAHPRGRPPGRGGPACHDAPMARLGDLLDDLDDLLVPGTFRDYGPNGLQVPHPDGADAEVRTVVTAVSADLEALEAAAAVGADLVLVHHGLFWDGAPRELDPVAAGRLRVLLAGGIALAAYHLPLDGHAEVGNNALLASALGATWTPWAGSGSPPVGVVATWETPVPVDELLDRVATATQPRPLHFPGGPDAVRRLAIVSGAAAGMVADAAADGLDGLLTGEPREQTRGLAREHGIHAICAGHHATETRGVQALGERLAERFGVTHRWVDTANPI</sequence>
<dbReference type="PANTHER" id="PTHR13799">
    <property type="entry name" value="NGG1 INTERACTING FACTOR 3"/>
    <property type="match status" value="1"/>
</dbReference>
<dbReference type="NCBIfam" id="TIGR00486">
    <property type="entry name" value="YbgI_SA1388"/>
    <property type="match status" value="1"/>
</dbReference>
<dbReference type="GO" id="GO:0046872">
    <property type="term" value="F:metal ion binding"/>
    <property type="evidence" value="ECO:0007669"/>
    <property type="project" value="UniProtKB-KW"/>
</dbReference>
<proteinExistence type="inferred from homology"/>
<gene>
    <name evidence="4" type="ORF">UFOPK3564_01357</name>
</gene>
<dbReference type="EMBL" id="CAFBMK010000065">
    <property type="protein sequence ID" value="CAB4912670.1"/>
    <property type="molecule type" value="Genomic_DNA"/>
</dbReference>
<dbReference type="PANTHER" id="PTHR13799:SF14">
    <property type="entry name" value="GTP CYCLOHYDROLASE 1 TYPE 2 HOMOLOG"/>
    <property type="match status" value="1"/>
</dbReference>